<gene>
    <name evidence="2" type="ORF">CLV91_1651</name>
</gene>
<feature type="transmembrane region" description="Helical" evidence="1">
    <location>
        <begin position="119"/>
        <end position="136"/>
    </location>
</feature>
<evidence type="ECO:0000313" key="3">
    <source>
        <dbReference type="Proteomes" id="UP000269412"/>
    </source>
</evidence>
<protein>
    <submittedName>
        <fullName evidence="2">Uncharacterized protein</fullName>
    </submittedName>
</protein>
<evidence type="ECO:0000256" key="1">
    <source>
        <dbReference type="SAM" id="Phobius"/>
    </source>
</evidence>
<feature type="transmembrane region" description="Helical" evidence="1">
    <location>
        <begin position="62"/>
        <end position="82"/>
    </location>
</feature>
<reference evidence="2 3" key="1">
    <citation type="submission" date="2018-10" db="EMBL/GenBank/DDBJ databases">
        <title>Genomic Encyclopedia of Archaeal and Bacterial Type Strains, Phase II (KMG-II): from individual species to whole genera.</title>
        <authorList>
            <person name="Goeker M."/>
        </authorList>
    </citation>
    <scope>NUCLEOTIDE SEQUENCE [LARGE SCALE GENOMIC DNA]</scope>
    <source>
        <strain evidence="2 3">DSM 25230</strain>
    </source>
</reference>
<name>A0A495E8N7_9FLAO</name>
<dbReference type="Proteomes" id="UP000269412">
    <property type="component" value="Unassembled WGS sequence"/>
</dbReference>
<sequence length="217" mass="26199">MINNSTSKKAKTKIILESIFVFFIAVSPFLYKFYDYLPKEPNETISLLGYTIDNGGFHSVSVYFWFLFSKIIPLYLMIIWFFSSKNWWYHIIIIPIAMYAFQLFEVFSDSDDIIDTENIWWVIPICMVVIPIVYFIRIKLYDRYVHGIDIEAMEKELHILKEKQKLKKETKEFKTEQLSEEEDIYKKYSWSEIINRKLSTRSLEKYFRSFGNTLNNW</sequence>
<dbReference type="EMBL" id="RBIQ01000008">
    <property type="protein sequence ID" value="RKR12939.1"/>
    <property type="molecule type" value="Genomic_DNA"/>
</dbReference>
<proteinExistence type="predicted"/>
<keyword evidence="1" id="KW-0812">Transmembrane</keyword>
<keyword evidence="1" id="KW-1133">Transmembrane helix</keyword>
<feature type="transmembrane region" description="Helical" evidence="1">
    <location>
        <begin position="87"/>
        <end position="107"/>
    </location>
</feature>
<dbReference type="OrthoDB" id="1446731at2"/>
<keyword evidence="1" id="KW-0472">Membrane</keyword>
<dbReference type="AlphaFoldDB" id="A0A495E8N7"/>
<comment type="caution">
    <text evidence="2">The sequence shown here is derived from an EMBL/GenBank/DDBJ whole genome shotgun (WGS) entry which is preliminary data.</text>
</comment>
<keyword evidence="3" id="KW-1185">Reference proteome</keyword>
<feature type="transmembrane region" description="Helical" evidence="1">
    <location>
        <begin position="12"/>
        <end position="31"/>
    </location>
</feature>
<dbReference type="RefSeq" id="WP_121066192.1">
    <property type="nucleotide sequence ID" value="NZ_RBIQ01000008.1"/>
</dbReference>
<evidence type="ECO:0000313" key="2">
    <source>
        <dbReference type="EMBL" id="RKR12939.1"/>
    </source>
</evidence>
<accession>A0A495E8N7</accession>
<organism evidence="2 3">
    <name type="scientific">Maribacter vaceletii</name>
    <dbReference type="NCBI Taxonomy" id="1206816"/>
    <lineage>
        <taxon>Bacteria</taxon>
        <taxon>Pseudomonadati</taxon>
        <taxon>Bacteroidota</taxon>
        <taxon>Flavobacteriia</taxon>
        <taxon>Flavobacteriales</taxon>
        <taxon>Flavobacteriaceae</taxon>
        <taxon>Maribacter</taxon>
    </lineage>
</organism>